<dbReference type="EMBL" id="PTQZ01000103">
    <property type="protein sequence ID" value="PQA43130.1"/>
    <property type="molecule type" value="Genomic_DNA"/>
</dbReference>
<dbReference type="Pfam" id="PF25224">
    <property type="entry name" value="DUF7842"/>
    <property type="match status" value="1"/>
</dbReference>
<feature type="signal peptide" evidence="1">
    <location>
        <begin position="1"/>
        <end position="30"/>
    </location>
</feature>
<accession>A0A2P6ASI7</accession>
<name>A0A2P6ASI7_9GAMM</name>
<organism evidence="6 7">
    <name type="scientific">Amnimonas aquatica</name>
    <dbReference type="NCBI Taxonomy" id="2094561"/>
    <lineage>
        <taxon>Bacteria</taxon>
        <taxon>Pseudomonadati</taxon>
        <taxon>Pseudomonadota</taxon>
        <taxon>Gammaproteobacteria</taxon>
        <taxon>Moraxellales</taxon>
        <taxon>Moraxellaceae</taxon>
        <taxon>Amnimonas</taxon>
    </lineage>
</organism>
<evidence type="ECO:0000259" key="4">
    <source>
        <dbReference type="Pfam" id="PF25224"/>
    </source>
</evidence>
<reference evidence="7" key="1">
    <citation type="submission" date="2018-02" db="EMBL/GenBank/DDBJ databases">
        <title>Genome sequencing of Solimonas sp. HR-BB.</title>
        <authorList>
            <person name="Lee Y."/>
            <person name="Jeon C.O."/>
        </authorList>
    </citation>
    <scope>NUCLEOTIDE SEQUENCE [LARGE SCALE GENOMIC DNA]</scope>
    <source>
        <strain evidence="7">HR-E</strain>
    </source>
</reference>
<dbReference type="Pfam" id="PF25222">
    <property type="entry name" value="DUF7840"/>
    <property type="match status" value="1"/>
</dbReference>
<gene>
    <name evidence="6" type="ORF">C5O18_05475</name>
</gene>
<feature type="domain" description="DUF7840" evidence="3">
    <location>
        <begin position="417"/>
        <end position="541"/>
    </location>
</feature>
<feature type="chain" id="PRO_5015127525" evidence="1">
    <location>
        <begin position="31"/>
        <end position="545"/>
    </location>
</feature>
<dbReference type="AlphaFoldDB" id="A0A2P6ASI7"/>
<proteinExistence type="predicted"/>
<dbReference type="InterPro" id="IPR057165">
    <property type="entry name" value="DUF7843"/>
</dbReference>
<evidence type="ECO:0000313" key="7">
    <source>
        <dbReference type="Proteomes" id="UP000243900"/>
    </source>
</evidence>
<comment type="caution">
    <text evidence="6">The sequence shown here is derived from an EMBL/GenBank/DDBJ whole genome shotgun (WGS) entry which is preliminary data.</text>
</comment>
<dbReference type="Proteomes" id="UP000243900">
    <property type="component" value="Unassembled WGS sequence"/>
</dbReference>
<evidence type="ECO:0000259" key="5">
    <source>
        <dbReference type="Pfam" id="PF25225"/>
    </source>
</evidence>
<evidence type="ECO:0000259" key="3">
    <source>
        <dbReference type="Pfam" id="PF25222"/>
    </source>
</evidence>
<feature type="domain" description="DUF7842" evidence="4">
    <location>
        <begin position="319"/>
        <end position="412"/>
    </location>
</feature>
<protein>
    <submittedName>
        <fullName evidence="6">Uncharacterized protein</fullName>
    </submittedName>
</protein>
<keyword evidence="1" id="KW-0732">Signal</keyword>
<dbReference type="InterPro" id="IPR057162">
    <property type="entry name" value="DUF7840"/>
</dbReference>
<evidence type="ECO:0000259" key="2">
    <source>
        <dbReference type="Pfam" id="PF13387"/>
    </source>
</evidence>
<dbReference type="Pfam" id="PF13387">
    <property type="entry name" value="Lnb_N"/>
    <property type="match status" value="1"/>
</dbReference>
<sequence>MHMPTVFRRVRALLRQGSFILAALPLSVTAAPVIPPGNADAGARALTALATDPYWHRLLRDPSPDDTRYRSQADRTDFFLSPQGAQDAGAELEATLAAFAEPRTGKADDHPACRFPARHRWLAQRLPEAAAQWPLADCPELKTWLEALDTAQVTLVFASDYLNNPSSMFGHTLLRLDARTQTDDNRLLAYAINYSAQTNTSNGLEFAWKGLTGGYPGAFSLLPYYEKVKEYNDWESRDLWEYELALTQDETDALILAYWEWRQLTAPYYFLSRNCSYELLGLLEMARPGLRLQEQFPVQAIPTDTLRAVLDQPGLLRRVTWRAASGTRQRVAVERNAPAVNRAALALMQAPDSPVLATLTPEQQGQALETAYDDLYSRYIAREVPKADTPETLRQLLVMRSRVPVPDQRVTPVRPVVDPAGGHGTSRWGVAVGHDHEDFAVLRIRPAYHDWLDASGGYRDGARIDFLDINLRADHDGLGIEEATLVGIDSLAPANGLRQPLSWAVRFGIDRALPDRRARHDNPRRHAMTVLEGGAGLSLRAGQAL</sequence>
<dbReference type="InterPro" id="IPR025178">
    <property type="entry name" value="Lnb_N"/>
</dbReference>
<evidence type="ECO:0000256" key="1">
    <source>
        <dbReference type="SAM" id="SignalP"/>
    </source>
</evidence>
<feature type="non-terminal residue" evidence="6">
    <location>
        <position position="545"/>
    </location>
</feature>
<evidence type="ECO:0000313" key="6">
    <source>
        <dbReference type="EMBL" id="PQA43130.1"/>
    </source>
</evidence>
<dbReference type="InterPro" id="IPR057164">
    <property type="entry name" value="DUF7842"/>
</dbReference>
<dbReference type="Pfam" id="PF25225">
    <property type="entry name" value="DUF7843"/>
    <property type="match status" value="1"/>
</dbReference>
<keyword evidence="7" id="KW-1185">Reference proteome</keyword>
<feature type="domain" description="DUF7843" evidence="5">
    <location>
        <begin position="48"/>
        <end position="124"/>
    </location>
</feature>
<feature type="domain" description="Lnb N-terminal periplasmic" evidence="2">
    <location>
        <begin position="141"/>
        <end position="311"/>
    </location>
</feature>